<sequence length="632" mass="68727">MKNVTPSTSNSLAGIVGTAVVLALLYFGRDVLIPITLAILLSFLVAPMIRAMRKIGIGQTASVWVAVMLLSLGIAAAGTVIGSQLVKLASSMPEYEETIRDKLATMRELGNTQFDSLTSHAGKVMNELNKSPTDNRTQQDKMQNAVNNNPEAPVLVEIQEPALRPLQLLQKIMASVWPPIEMAGIVLMVLIFVLMEHESLRDRLIRLIGSNDLRATTIAVNDAGERLSRFFISQFAVNFAVGFLVFAGLWAIGLPHAILFGTLAGILRFVPYVGVWLAALFATVLAAAIDPGWSLAIMAFVTFFSIEMIVAQLVEPQLYGHSTGLSPLSVVIAAIFWSWVWGPVGLVVSTPLTLCLVVAGRYVPALQILEILFGEVRALTLAQNFYQRALSGDATEIIAAARAYMKRKSFASYCDTVLMPALHLAGHDLEEGKINPEEKLRLGMAVGTVIESLDGKTHTWKKAEHATFLQDMSLGRHLRAQREKLTGSRQGSFDVPPGSVVLCVGLGEAGNELATEILVRVLRHHNIDARHISLADCASPPPGAKAESVSVVCVVSTSPVKEEKQSALLLADVKLRLQNAHRVLVQLPSPYERSHLSLSQLQFNEENVDTANSYESTLAICLEHLHLETPLH</sequence>
<feature type="transmembrane region" description="Helical" evidence="8">
    <location>
        <begin position="235"/>
        <end position="263"/>
    </location>
</feature>
<feature type="transmembrane region" description="Helical" evidence="8">
    <location>
        <begin position="33"/>
        <end position="51"/>
    </location>
</feature>
<feature type="transmembrane region" description="Helical" evidence="8">
    <location>
        <begin position="295"/>
        <end position="314"/>
    </location>
</feature>
<keyword evidence="10" id="KW-1185">Reference proteome</keyword>
<reference evidence="9" key="1">
    <citation type="submission" date="2020-08" db="EMBL/GenBank/DDBJ databases">
        <title>Novel species isolated from subtropical streams in China.</title>
        <authorList>
            <person name="Lu H."/>
        </authorList>
    </citation>
    <scope>NUCLEOTIDE SEQUENCE</scope>
    <source>
        <strain evidence="9">KACC 12607</strain>
    </source>
</reference>
<feature type="transmembrane region" description="Helical" evidence="8">
    <location>
        <begin position="63"/>
        <end position="86"/>
    </location>
</feature>
<protein>
    <submittedName>
        <fullName evidence="9">AI-2E family transporter</fullName>
    </submittedName>
</protein>
<keyword evidence="7 8" id="KW-0472">Membrane</keyword>
<keyword evidence="4" id="KW-1003">Cell membrane</keyword>
<dbReference type="GO" id="GO:0005886">
    <property type="term" value="C:plasma membrane"/>
    <property type="evidence" value="ECO:0007669"/>
    <property type="project" value="UniProtKB-SubCell"/>
</dbReference>
<comment type="caution">
    <text evidence="9">The sequence shown here is derived from an EMBL/GenBank/DDBJ whole genome shotgun (WGS) entry which is preliminary data.</text>
</comment>
<dbReference type="Proteomes" id="UP000634011">
    <property type="component" value="Unassembled WGS sequence"/>
</dbReference>
<dbReference type="Pfam" id="PF01594">
    <property type="entry name" value="AI-2E_transport"/>
    <property type="match status" value="1"/>
</dbReference>
<feature type="transmembrane region" description="Helical" evidence="8">
    <location>
        <begin position="12"/>
        <end position="27"/>
    </location>
</feature>
<gene>
    <name evidence="9" type="ORF">H8K32_10805</name>
</gene>
<feature type="transmembrane region" description="Helical" evidence="8">
    <location>
        <begin position="176"/>
        <end position="195"/>
    </location>
</feature>
<keyword evidence="3" id="KW-0813">Transport</keyword>
<evidence type="ECO:0000313" key="9">
    <source>
        <dbReference type="EMBL" id="MBC3862591.1"/>
    </source>
</evidence>
<accession>A0A923HEJ9</accession>
<dbReference type="AlphaFoldDB" id="A0A923HEJ9"/>
<feature type="transmembrane region" description="Helical" evidence="8">
    <location>
        <begin position="269"/>
        <end position="288"/>
    </location>
</feature>
<evidence type="ECO:0000256" key="4">
    <source>
        <dbReference type="ARBA" id="ARBA00022475"/>
    </source>
</evidence>
<evidence type="ECO:0000256" key="7">
    <source>
        <dbReference type="ARBA" id="ARBA00023136"/>
    </source>
</evidence>
<evidence type="ECO:0000256" key="3">
    <source>
        <dbReference type="ARBA" id="ARBA00022448"/>
    </source>
</evidence>
<name>A0A923HEJ9_9BURK</name>
<evidence type="ECO:0000256" key="1">
    <source>
        <dbReference type="ARBA" id="ARBA00004651"/>
    </source>
</evidence>
<feature type="transmembrane region" description="Helical" evidence="8">
    <location>
        <begin position="334"/>
        <end position="359"/>
    </location>
</feature>
<evidence type="ECO:0000256" key="6">
    <source>
        <dbReference type="ARBA" id="ARBA00022989"/>
    </source>
</evidence>
<dbReference type="EMBL" id="JACOFV010000009">
    <property type="protein sequence ID" value="MBC3862591.1"/>
    <property type="molecule type" value="Genomic_DNA"/>
</dbReference>
<evidence type="ECO:0000256" key="2">
    <source>
        <dbReference type="ARBA" id="ARBA00009773"/>
    </source>
</evidence>
<evidence type="ECO:0000256" key="5">
    <source>
        <dbReference type="ARBA" id="ARBA00022692"/>
    </source>
</evidence>
<dbReference type="PANTHER" id="PTHR21716:SF53">
    <property type="entry name" value="PERMEASE PERM-RELATED"/>
    <property type="match status" value="1"/>
</dbReference>
<keyword evidence="5 8" id="KW-0812">Transmembrane</keyword>
<dbReference type="PANTHER" id="PTHR21716">
    <property type="entry name" value="TRANSMEMBRANE PROTEIN"/>
    <property type="match status" value="1"/>
</dbReference>
<dbReference type="InterPro" id="IPR002549">
    <property type="entry name" value="AI-2E-like"/>
</dbReference>
<comment type="subcellular location">
    <subcellularLocation>
        <location evidence="1">Cell membrane</location>
        <topology evidence="1">Multi-pass membrane protein</topology>
    </subcellularLocation>
</comment>
<comment type="similarity">
    <text evidence="2">Belongs to the autoinducer-2 exporter (AI-2E) (TC 2.A.86) family.</text>
</comment>
<proteinExistence type="inferred from homology"/>
<organism evidence="9 10">
    <name type="scientific">Undibacterium jejuense</name>
    <dbReference type="NCBI Taxonomy" id="1344949"/>
    <lineage>
        <taxon>Bacteria</taxon>
        <taxon>Pseudomonadati</taxon>
        <taxon>Pseudomonadota</taxon>
        <taxon>Betaproteobacteria</taxon>
        <taxon>Burkholderiales</taxon>
        <taxon>Oxalobacteraceae</taxon>
        <taxon>Undibacterium</taxon>
    </lineage>
</organism>
<keyword evidence="6 8" id="KW-1133">Transmembrane helix</keyword>
<evidence type="ECO:0000313" key="10">
    <source>
        <dbReference type="Proteomes" id="UP000634011"/>
    </source>
</evidence>
<evidence type="ECO:0000256" key="8">
    <source>
        <dbReference type="SAM" id="Phobius"/>
    </source>
</evidence>